<sequence>MGIPVTVAYDMIVNGVMHSCSSPIFLSETPEQHEEEEDEGREEEGAEGGVGKQPGWRRAAQRRLQSVGLGDAITTPTAPRILVYLPTFCGFAGPAATTPEAVTDLLVFGKNMWSNSSLAGYLSTCSYGQVKLLPENVKVLDGVQVPCSGNLQRGHPFSTGSSFTTRTCNEADNMAKWHYWLDEWAAATHGVRAADYHHRVMVLPKSFVDLVTGCGGFSGAATPGRWSFERTTVNDWGTSLVWWGGDSYGDLEMLLHEIGHTYGMGHATIPNGCDLSDQCDNTCTMGAVGGQGIRCLSAPHNWQIGWGGPFLQLNDASLPYGKTTAVRIPQQLTATNSSVMITGAGLSPTQRLFIATRINTYPYDLPWSYKRNGMPYIVLHKYNGTIWHPGIQTVLVGQVEVSGIWRDDVSGLAVRFDSWNSTTGAAVRICRRRYATELNCLDGIDDDCDFLTDFDDPDCFASIYKPRPPLPPPAPPPLPPLRPMPPPLPSPPPRPPPKPPGPPKPPAKPPVPRPSPPPPRQPPSAPPPTLPLLPPPSPRPPRPPPSPSPSPPVPPLPPPSPSPPRPSSPNPRPPLKPPGLPRSPPVKPPIQRTPPTLSPK</sequence>
<dbReference type="EMBL" id="GL378327">
    <property type="protein sequence ID" value="EFJ51593.1"/>
    <property type="molecule type" value="Genomic_DNA"/>
</dbReference>
<dbReference type="SUPFAM" id="SSF55486">
    <property type="entry name" value="Metalloproteases ('zincins'), catalytic domain"/>
    <property type="match status" value="1"/>
</dbReference>
<feature type="domain" description="Peptidase M11 gametolysin" evidence="2">
    <location>
        <begin position="87"/>
        <end position="386"/>
    </location>
</feature>
<reference evidence="3 4" key="1">
    <citation type="journal article" date="2010" name="Science">
        <title>Genomic analysis of organismal complexity in the multicellular green alga Volvox carteri.</title>
        <authorList>
            <person name="Prochnik S.E."/>
            <person name="Umen J."/>
            <person name="Nedelcu A.M."/>
            <person name="Hallmann A."/>
            <person name="Miller S.M."/>
            <person name="Nishii I."/>
            <person name="Ferris P."/>
            <person name="Kuo A."/>
            <person name="Mitros T."/>
            <person name="Fritz-Laylin L.K."/>
            <person name="Hellsten U."/>
            <person name="Chapman J."/>
            <person name="Simakov O."/>
            <person name="Rensing S.A."/>
            <person name="Terry A."/>
            <person name="Pangilinan J."/>
            <person name="Kapitonov V."/>
            <person name="Jurka J."/>
            <person name="Salamov A."/>
            <person name="Shapiro H."/>
            <person name="Schmutz J."/>
            <person name="Grimwood J."/>
            <person name="Lindquist E."/>
            <person name="Lucas S."/>
            <person name="Grigoriev I.V."/>
            <person name="Schmitt R."/>
            <person name="Kirk D."/>
            <person name="Rokhsar D.S."/>
        </authorList>
    </citation>
    <scope>NUCLEOTIDE SEQUENCE [LARGE SCALE GENOMIC DNA]</scope>
    <source>
        <strain evidence="4">f. Nagariensis / Eve</strain>
    </source>
</reference>
<name>D8TM74_VOLCA</name>
<feature type="compositionally biased region" description="Pro residues" evidence="1">
    <location>
        <begin position="466"/>
        <end position="600"/>
    </location>
</feature>
<evidence type="ECO:0000259" key="2">
    <source>
        <dbReference type="Pfam" id="PF05548"/>
    </source>
</evidence>
<dbReference type="Pfam" id="PF05548">
    <property type="entry name" value="Peptidase_M11"/>
    <property type="match status" value="1"/>
</dbReference>
<dbReference type="PANTHER" id="PTHR11202">
    <property type="entry name" value="SPROUTY-RELATED, EVH1 DOMAIN-CONTAINING PROTEIN FAMILY MEMBER"/>
    <property type="match status" value="1"/>
</dbReference>
<dbReference type="Proteomes" id="UP000001058">
    <property type="component" value="Unassembled WGS sequence"/>
</dbReference>
<dbReference type="AlphaFoldDB" id="D8TM74"/>
<protein>
    <recommendedName>
        <fullName evidence="2">Peptidase M11 gametolysin domain-containing protein</fullName>
    </recommendedName>
</protein>
<evidence type="ECO:0000313" key="4">
    <source>
        <dbReference type="Proteomes" id="UP000001058"/>
    </source>
</evidence>
<dbReference type="PRINTS" id="PR01217">
    <property type="entry name" value="PRICHEXTENSN"/>
</dbReference>
<feature type="region of interest" description="Disordered" evidence="1">
    <location>
        <begin position="463"/>
        <end position="600"/>
    </location>
</feature>
<dbReference type="RefSeq" id="XP_002947545.1">
    <property type="nucleotide sequence ID" value="XM_002947499.1"/>
</dbReference>
<dbReference type="InterPro" id="IPR008752">
    <property type="entry name" value="Peptidase_M11"/>
</dbReference>
<dbReference type="KEGG" id="vcn:VOLCADRAFT_87774"/>
<dbReference type="InParanoid" id="D8TM74"/>
<dbReference type="eggNOG" id="ENOG502QUGT">
    <property type="taxonomic scope" value="Eukaryota"/>
</dbReference>
<evidence type="ECO:0000313" key="3">
    <source>
        <dbReference type="EMBL" id="EFJ51593.1"/>
    </source>
</evidence>
<dbReference type="OrthoDB" id="535741at2759"/>
<dbReference type="PANTHER" id="PTHR11202:SF22">
    <property type="entry name" value="PROTEIN ENABLED"/>
    <property type="match status" value="1"/>
</dbReference>
<organism evidence="4">
    <name type="scientific">Volvox carteri f. nagariensis</name>
    <dbReference type="NCBI Taxonomy" id="3068"/>
    <lineage>
        <taxon>Eukaryota</taxon>
        <taxon>Viridiplantae</taxon>
        <taxon>Chlorophyta</taxon>
        <taxon>core chlorophytes</taxon>
        <taxon>Chlorophyceae</taxon>
        <taxon>CS clade</taxon>
        <taxon>Chlamydomonadales</taxon>
        <taxon>Volvocaceae</taxon>
        <taxon>Volvox</taxon>
    </lineage>
</organism>
<gene>
    <name evidence="3" type="ORF">VOLCADRAFT_87774</name>
</gene>
<feature type="compositionally biased region" description="Acidic residues" evidence="1">
    <location>
        <begin position="33"/>
        <end position="46"/>
    </location>
</feature>
<keyword evidence="4" id="KW-1185">Reference proteome</keyword>
<accession>D8TM74</accession>
<dbReference type="GeneID" id="9620369"/>
<proteinExistence type="predicted"/>
<feature type="region of interest" description="Disordered" evidence="1">
    <location>
        <begin position="28"/>
        <end position="58"/>
    </location>
</feature>
<evidence type="ECO:0000256" key="1">
    <source>
        <dbReference type="SAM" id="MobiDB-lite"/>
    </source>
</evidence>